<dbReference type="EC" id="2.7.7.7" evidence="1"/>
<dbReference type="InterPro" id="IPR023211">
    <property type="entry name" value="DNA_pol_palm_dom_sf"/>
</dbReference>
<protein>
    <recommendedName>
        <fullName evidence="1">DNA-directed DNA polymerase</fullName>
        <ecNumber evidence="1">2.7.7.7</ecNumber>
    </recommendedName>
</protein>
<dbReference type="GO" id="GO:1902975">
    <property type="term" value="P:mitotic DNA replication initiation"/>
    <property type="evidence" value="ECO:0007669"/>
    <property type="project" value="TreeGrafter"/>
</dbReference>
<dbReference type="Gene3D" id="3.30.420.10">
    <property type="entry name" value="Ribonuclease H-like superfamily/Ribonuclease H"/>
    <property type="match status" value="1"/>
</dbReference>
<evidence type="ECO:0000313" key="7">
    <source>
        <dbReference type="EMBL" id="KAF9062817.1"/>
    </source>
</evidence>
<comment type="caution">
    <text evidence="7">The sequence shown here is derived from an EMBL/GenBank/DDBJ whole genome shotgun (WGS) entry which is preliminary data.</text>
</comment>
<dbReference type="Pfam" id="PF03104">
    <property type="entry name" value="DNA_pol_B_exo1"/>
    <property type="match status" value="1"/>
</dbReference>
<dbReference type="InterPro" id="IPR006133">
    <property type="entry name" value="DNA-dir_DNA_pol_B_exonuc"/>
</dbReference>
<dbReference type="Proteomes" id="UP000772434">
    <property type="component" value="Unassembled WGS sequence"/>
</dbReference>
<accession>A0A9P5PHM4</accession>
<dbReference type="GO" id="GO:0005658">
    <property type="term" value="C:alpha DNA polymerase:primase complex"/>
    <property type="evidence" value="ECO:0007669"/>
    <property type="project" value="TreeGrafter"/>
</dbReference>
<dbReference type="SUPFAM" id="SSF53098">
    <property type="entry name" value="Ribonuclease H-like"/>
    <property type="match status" value="1"/>
</dbReference>
<evidence type="ECO:0000256" key="3">
    <source>
        <dbReference type="ARBA" id="ARBA00022695"/>
    </source>
</evidence>
<dbReference type="GO" id="GO:0000166">
    <property type="term" value="F:nucleotide binding"/>
    <property type="evidence" value="ECO:0007669"/>
    <property type="project" value="InterPro"/>
</dbReference>
<evidence type="ECO:0000259" key="6">
    <source>
        <dbReference type="Pfam" id="PF03104"/>
    </source>
</evidence>
<dbReference type="PANTHER" id="PTHR45861">
    <property type="entry name" value="DNA POLYMERASE ALPHA CATALYTIC SUBUNIT"/>
    <property type="match status" value="1"/>
</dbReference>
<dbReference type="PANTHER" id="PTHR45861:SF1">
    <property type="entry name" value="DNA POLYMERASE ALPHA CATALYTIC SUBUNIT"/>
    <property type="match status" value="1"/>
</dbReference>
<dbReference type="Gene3D" id="3.90.1600.10">
    <property type="entry name" value="Palm domain of DNA polymerase"/>
    <property type="match status" value="1"/>
</dbReference>
<evidence type="ECO:0000256" key="2">
    <source>
        <dbReference type="ARBA" id="ARBA00022679"/>
    </source>
</evidence>
<evidence type="ECO:0000256" key="4">
    <source>
        <dbReference type="ARBA" id="ARBA00022932"/>
    </source>
</evidence>
<feature type="domain" description="DNA-directed DNA polymerase family B exonuclease" evidence="6">
    <location>
        <begin position="2"/>
        <end position="88"/>
    </location>
</feature>
<dbReference type="InterPro" id="IPR012337">
    <property type="entry name" value="RNaseH-like_sf"/>
</dbReference>
<keyword evidence="4" id="KW-0239">DNA-directed DNA polymerase</keyword>
<proteinExistence type="predicted"/>
<name>A0A9P5PHM4_9AGAR</name>
<reference evidence="7" key="1">
    <citation type="submission" date="2020-11" db="EMBL/GenBank/DDBJ databases">
        <authorList>
            <consortium name="DOE Joint Genome Institute"/>
            <person name="Ahrendt S."/>
            <person name="Riley R."/>
            <person name="Andreopoulos W."/>
            <person name="Labutti K."/>
            <person name="Pangilinan J."/>
            <person name="Ruiz-Duenas F.J."/>
            <person name="Barrasa J.M."/>
            <person name="Sanchez-Garcia M."/>
            <person name="Camarero S."/>
            <person name="Miyauchi S."/>
            <person name="Serrano A."/>
            <person name="Linde D."/>
            <person name="Babiker R."/>
            <person name="Drula E."/>
            <person name="Ayuso-Fernandez I."/>
            <person name="Pacheco R."/>
            <person name="Padilla G."/>
            <person name="Ferreira P."/>
            <person name="Barriuso J."/>
            <person name="Kellner H."/>
            <person name="Castanera R."/>
            <person name="Alfaro M."/>
            <person name="Ramirez L."/>
            <person name="Pisabarro A.G."/>
            <person name="Kuo A."/>
            <person name="Tritt A."/>
            <person name="Lipzen A."/>
            <person name="He G."/>
            <person name="Yan M."/>
            <person name="Ng V."/>
            <person name="Cullen D."/>
            <person name="Martin F."/>
            <person name="Rosso M.-N."/>
            <person name="Henrissat B."/>
            <person name="Hibbett D."/>
            <person name="Martinez A.T."/>
            <person name="Grigoriev I.V."/>
        </authorList>
    </citation>
    <scope>NUCLEOTIDE SEQUENCE</scope>
    <source>
        <strain evidence="7">AH 40177</strain>
    </source>
</reference>
<dbReference type="InterPro" id="IPR043502">
    <property type="entry name" value="DNA/RNA_pol_sf"/>
</dbReference>
<dbReference type="GO" id="GO:0003697">
    <property type="term" value="F:single-stranded DNA binding"/>
    <property type="evidence" value="ECO:0007669"/>
    <property type="project" value="TreeGrafter"/>
</dbReference>
<evidence type="ECO:0000259" key="5">
    <source>
        <dbReference type="Pfam" id="PF00136"/>
    </source>
</evidence>
<dbReference type="GO" id="GO:0003887">
    <property type="term" value="F:DNA-directed DNA polymerase activity"/>
    <property type="evidence" value="ECO:0007669"/>
    <property type="project" value="UniProtKB-KW"/>
</dbReference>
<dbReference type="Gene3D" id="1.10.287.690">
    <property type="entry name" value="Helix hairpin bin"/>
    <property type="match status" value="1"/>
</dbReference>
<dbReference type="GO" id="GO:0003682">
    <property type="term" value="F:chromatin binding"/>
    <property type="evidence" value="ECO:0007669"/>
    <property type="project" value="TreeGrafter"/>
</dbReference>
<evidence type="ECO:0000256" key="1">
    <source>
        <dbReference type="ARBA" id="ARBA00012417"/>
    </source>
</evidence>
<dbReference type="GO" id="GO:0006273">
    <property type="term" value="P:lagging strand elongation"/>
    <property type="evidence" value="ECO:0007669"/>
    <property type="project" value="TreeGrafter"/>
</dbReference>
<organism evidence="7 8">
    <name type="scientific">Rhodocollybia butyracea</name>
    <dbReference type="NCBI Taxonomy" id="206335"/>
    <lineage>
        <taxon>Eukaryota</taxon>
        <taxon>Fungi</taxon>
        <taxon>Dikarya</taxon>
        <taxon>Basidiomycota</taxon>
        <taxon>Agaricomycotina</taxon>
        <taxon>Agaricomycetes</taxon>
        <taxon>Agaricomycetidae</taxon>
        <taxon>Agaricales</taxon>
        <taxon>Marasmiineae</taxon>
        <taxon>Omphalotaceae</taxon>
        <taxon>Rhodocollybia</taxon>
    </lineage>
</organism>
<keyword evidence="2" id="KW-0808">Transferase</keyword>
<dbReference type="InterPro" id="IPR006134">
    <property type="entry name" value="DNA-dir_DNA_pol_B_multi_dom"/>
</dbReference>
<dbReference type="OrthoDB" id="6755010at2759"/>
<feature type="domain" description="DNA-directed DNA polymerase family B multifunctional" evidence="5">
    <location>
        <begin position="133"/>
        <end position="258"/>
    </location>
</feature>
<dbReference type="InterPro" id="IPR036397">
    <property type="entry name" value="RNaseH_sf"/>
</dbReference>
<dbReference type="AlphaFoldDB" id="A0A9P5PHM4"/>
<dbReference type="GO" id="GO:0006272">
    <property type="term" value="P:leading strand elongation"/>
    <property type="evidence" value="ECO:0007669"/>
    <property type="project" value="TreeGrafter"/>
</dbReference>
<keyword evidence="3" id="KW-0548">Nucleotidyltransferase</keyword>
<gene>
    <name evidence="7" type="ORF">BDP27DRAFT_1368527</name>
</gene>
<dbReference type="Pfam" id="PF00136">
    <property type="entry name" value="DNA_pol_B"/>
    <property type="match status" value="1"/>
</dbReference>
<dbReference type="EMBL" id="JADNRY010000161">
    <property type="protein sequence ID" value="KAF9062817.1"/>
    <property type="molecule type" value="Genomic_DNA"/>
</dbReference>
<dbReference type="SUPFAM" id="SSF56672">
    <property type="entry name" value="DNA/RNA polymerases"/>
    <property type="match status" value="1"/>
</dbReference>
<keyword evidence="8" id="KW-1185">Reference proteome</keyword>
<sequence>MKNERMLLNTLLAAIHKTDPDIILGHDFLGVSLDVLLHRMRDLKADHWSRIGRFRRSAWPRIGKQGTNIRFLSGRMLCDLSSDAAKEYGFSLGIRPSMEVALNETSSWGKEGVVKAEPIKDDPEALKDAPKGKGGKKDKYKGGLVLDPRKGLWNSYVLVMDFNSLYPSIIQEYNIDFTTIDKSEVGEIDPLVFVQAGEEGQLALPGSEAPQGVLPRIIATLVNRRKQVKSLMKDRSAAAAQLLQWDIKQKAYKLTANTLRISSEFATTTPPQNGGYSIN</sequence>
<dbReference type="GO" id="GO:0003688">
    <property type="term" value="F:DNA replication origin binding"/>
    <property type="evidence" value="ECO:0007669"/>
    <property type="project" value="TreeGrafter"/>
</dbReference>
<evidence type="ECO:0000313" key="8">
    <source>
        <dbReference type="Proteomes" id="UP000772434"/>
    </source>
</evidence>